<keyword evidence="3" id="KW-1185">Reference proteome</keyword>
<dbReference type="InterPro" id="IPR003382">
    <property type="entry name" value="Flavoprotein"/>
</dbReference>
<dbReference type="Proteomes" id="UP001142078">
    <property type="component" value="Unassembled WGS sequence"/>
</dbReference>
<dbReference type="AlphaFoldDB" id="A0A9X2S520"/>
<proteinExistence type="predicted"/>
<name>A0A9X2S520_9FIRM</name>
<dbReference type="RefSeq" id="WP_042682921.1">
    <property type="nucleotide sequence ID" value="NZ_CABKTM010000049.1"/>
</dbReference>
<protein>
    <submittedName>
        <fullName evidence="2">Flavoprotein</fullName>
    </submittedName>
</protein>
<dbReference type="Pfam" id="PF02441">
    <property type="entry name" value="Flavoprotein"/>
    <property type="match status" value="1"/>
</dbReference>
<dbReference type="OrthoDB" id="3732621at2"/>
<feature type="domain" description="Flavoprotein" evidence="1">
    <location>
        <begin position="27"/>
        <end position="128"/>
    </location>
</feature>
<dbReference type="InterPro" id="IPR036551">
    <property type="entry name" value="Flavin_trans-like"/>
</dbReference>
<dbReference type="SUPFAM" id="SSF52507">
    <property type="entry name" value="Homo-oligomeric flavin-containing Cys decarboxylases, HFCD"/>
    <property type="match status" value="1"/>
</dbReference>
<evidence type="ECO:0000313" key="2">
    <source>
        <dbReference type="EMBL" id="MCR2044083.1"/>
    </source>
</evidence>
<dbReference type="Gene3D" id="3.40.50.1950">
    <property type="entry name" value="Flavin prenyltransferase-like"/>
    <property type="match status" value="1"/>
</dbReference>
<dbReference type="EMBL" id="JANJZL010000004">
    <property type="protein sequence ID" value="MCR2044083.1"/>
    <property type="molecule type" value="Genomic_DNA"/>
</dbReference>
<comment type="caution">
    <text evidence="2">The sequence shown here is derived from an EMBL/GenBank/DDBJ whole genome shotgun (WGS) entry which is preliminary data.</text>
</comment>
<dbReference type="GO" id="GO:0003824">
    <property type="term" value="F:catalytic activity"/>
    <property type="evidence" value="ECO:0007669"/>
    <property type="project" value="InterPro"/>
</dbReference>
<evidence type="ECO:0000259" key="1">
    <source>
        <dbReference type="Pfam" id="PF02441"/>
    </source>
</evidence>
<accession>A0A9X2S520</accession>
<reference evidence="2" key="1">
    <citation type="submission" date="2022-07" db="EMBL/GenBank/DDBJ databases">
        <title>Enhanced cultured diversity of the mouse gut microbiota enables custom-made synthetic communities.</title>
        <authorList>
            <person name="Afrizal A."/>
        </authorList>
    </citation>
    <scope>NUCLEOTIDE SEQUENCE</scope>
    <source>
        <strain evidence="2">DSM 29482</strain>
    </source>
</reference>
<organism evidence="2 3">
    <name type="scientific">Anaerosalibacter massiliensis</name>
    <dbReference type="NCBI Taxonomy" id="1347392"/>
    <lineage>
        <taxon>Bacteria</taxon>
        <taxon>Bacillati</taxon>
        <taxon>Bacillota</taxon>
        <taxon>Tissierellia</taxon>
        <taxon>Tissierellales</taxon>
        <taxon>Sporanaerobacteraceae</taxon>
        <taxon>Anaerosalibacter</taxon>
    </lineage>
</organism>
<evidence type="ECO:0000313" key="3">
    <source>
        <dbReference type="Proteomes" id="UP001142078"/>
    </source>
</evidence>
<sequence length="255" mass="28738">MNIEEMINIIVKEVTKRIISEMYEREKKALVLFTGGKIGFESSIENIKKLINDGWNLKVVLSKKAEFVLGSDIIKQELGIEDVFVEDKIKDIDYLKQDIKKIIIPVLTMNSASKISFGISDTLITYLVSWGIMNGISIIAAKDACDPENNIRLKLSSQVPIAYNNMIKDNLKRLESYNIKFTSAKKLYDGVVNSFESLEPKESQSILLNKKLITTEDIMKSQKDNCEIVVSKDTIVTALAKDMAHSLGIDIKIKN</sequence>
<gene>
    <name evidence="2" type="ORF">NSA23_08115</name>
</gene>